<gene>
    <name evidence="2" type="ORF">EXIGLDRAFT_320587</name>
</gene>
<dbReference type="InterPro" id="IPR036047">
    <property type="entry name" value="F-box-like_dom_sf"/>
</dbReference>
<proteinExistence type="predicted"/>
<dbReference type="SMART" id="SM00256">
    <property type="entry name" value="FBOX"/>
    <property type="match status" value="1"/>
</dbReference>
<dbReference type="SUPFAM" id="SSF81383">
    <property type="entry name" value="F-box domain"/>
    <property type="match status" value="1"/>
</dbReference>
<evidence type="ECO:0000313" key="2">
    <source>
        <dbReference type="EMBL" id="KZW03109.1"/>
    </source>
</evidence>
<dbReference type="Pfam" id="PF12937">
    <property type="entry name" value="F-box-like"/>
    <property type="match status" value="1"/>
</dbReference>
<organism evidence="2 3">
    <name type="scientific">Exidia glandulosa HHB12029</name>
    <dbReference type="NCBI Taxonomy" id="1314781"/>
    <lineage>
        <taxon>Eukaryota</taxon>
        <taxon>Fungi</taxon>
        <taxon>Dikarya</taxon>
        <taxon>Basidiomycota</taxon>
        <taxon>Agaricomycotina</taxon>
        <taxon>Agaricomycetes</taxon>
        <taxon>Auriculariales</taxon>
        <taxon>Exidiaceae</taxon>
        <taxon>Exidia</taxon>
    </lineage>
</organism>
<feature type="domain" description="F-box" evidence="1">
    <location>
        <begin position="3"/>
        <end position="51"/>
    </location>
</feature>
<dbReference type="EMBL" id="KV425885">
    <property type="protein sequence ID" value="KZW03109.1"/>
    <property type="molecule type" value="Genomic_DNA"/>
</dbReference>
<dbReference type="STRING" id="1314781.A0A165Q5I2"/>
<reference evidence="2 3" key="1">
    <citation type="journal article" date="2016" name="Mol. Biol. Evol.">
        <title>Comparative Genomics of Early-Diverging Mushroom-Forming Fungi Provides Insights into the Origins of Lignocellulose Decay Capabilities.</title>
        <authorList>
            <person name="Nagy L.G."/>
            <person name="Riley R."/>
            <person name="Tritt A."/>
            <person name="Adam C."/>
            <person name="Daum C."/>
            <person name="Floudas D."/>
            <person name="Sun H."/>
            <person name="Yadav J.S."/>
            <person name="Pangilinan J."/>
            <person name="Larsson K.H."/>
            <person name="Matsuura K."/>
            <person name="Barry K."/>
            <person name="Labutti K."/>
            <person name="Kuo R."/>
            <person name="Ohm R.A."/>
            <person name="Bhattacharya S.S."/>
            <person name="Shirouzu T."/>
            <person name="Yoshinaga Y."/>
            <person name="Martin F.M."/>
            <person name="Grigoriev I.V."/>
            <person name="Hibbett D.S."/>
        </authorList>
    </citation>
    <scope>NUCLEOTIDE SEQUENCE [LARGE SCALE GENOMIC DNA]</scope>
    <source>
        <strain evidence="2 3">HHB12029</strain>
    </source>
</reference>
<dbReference type="Proteomes" id="UP000077266">
    <property type="component" value="Unassembled WGS sequence"/>
</dbReference>
<dbReference type="OrthoDB" id="3365698at2759"/>
<evidence type="ECO:0000313" key="3">
    <source>
        <dbReference type="Proteomes" id="UP000077266"/>
    </source>
</evidence>
<dbReference type="Gene3D" id="3.80.10.10">
    <property type="entry name" value="Ribonuclease Inhibitor"/>
    <property type="match status" value="1"/>
</dbReference>
<keyword evidence="3" id="KW-1185">Reference proteome</keyword>
<dbReference type="InterPro" id="IPR001810">
    <property type="entry name" value="F-box_dom"/>
</dbReference>
<evidence type="ECO:0000259" key="1">
    <source>
        <dbReference type="PROSITE" id="PS50181"/>
    </source>
</evidence>
<dbReference type="AlphaFoldDB" id="A0A165Q5I2"/>
<name>A0A165Q5I2_EXIGL</name>
<dbReference type="InterPro" id="IPR032675">
    <property type="entry name" value="LRR_dom_sf"/>
</dbReference>
<dbReference type="InParanoid" id="A0A165Q5I2"/>
<dbReference type="PROSITE" id="PS50181">
    <property type="entry name" value="FBOX"/>
    <property type="match status" value="1"/>
</dbReference>
<sequence>MAGASIEDLPDELLCDIFVYLTFAGRVTSTHVCRRWRAASLDAPGQLWNEVVSSARRLGVLEQVLVRSGTAPVSLTILIMDANAAEVTTALVQHLEHCKALRLQIIDAIEDKAAIDIAQAMSTAAPILERFALLDRRDCVVRGFAGDLSSLFAAQAPRLVLFKHKGGPGHFRDVPALRSVRHFVHKRALLAEENVIAAADISPNLLDVGFHFRVCAFDPSSPVAITFPRNIQSVTLVVDKARPAACLAALNLSGLRRVTITYRIPYLAEDKSHEMMLLVMEKLALVPRRMYVDIAPNGSAMFELGGRDGQFAEFNYIHLSLPPPILLHLTVLEIVEASWNAIPLWPPAPALRELTIMLVAPESYDPNVDIGMFVDVRRDLVLQCPALHTLSISTRQRGDPALKGFFMSIPSESLLLFVQEQLRTGKERIPLLRLCGLQLAVHHIDVLASLLDLFDDVQLAPGHAGVESTPIEQALDM</sequence>
<accession>A0A165Q5I2</accession>
<protein>
    <recommendedName>
        <fullName evidence="1">F-box domain-containing protein</fullName>
    </recommendedName>
</protein>